<gene>
    <name evidence="2" type="ORF">PHLGIDRAFT_384102</name>
</gene>
<reference evidence="2 3" key="1">
    <citation type="journal article" date="2014" name="PLoS Genet.">
        <title>Analysis of the Phlebiopsis gigantea genome, transcriptome and secretome provides insight into its pioneer colonization strategies of wood.</title>
        <authorList>
            <person name="Hori C."/>
            <person name="Ishida T."/>
            <person name="Igarashi K."/>
            <person name="Samejima M."/>
            <person name="Suzuki H."/>
            <person name="Master E."/>
            <person name="Ferreira P."/>
            <person name="Ruiz-Duenas F.J."/>
            <person name="Held B."/>
            <person name="Canessa P."/>
            <person name="Larrondo L.F."/>
            <person name="Schmoll M."/>
            <person name="Druzhinina I.S."/>
            <person name="Kubicek C.P."/>
            <person name="Gaskell J.A."/>
            <person name="Kersten P."/>
            <person name="St John F."/>
            <person name="Glasner J."/>
            <person name="Sabat G."/>
            <person name="Splinter BonDurant S."/>
            <person name="Syed K."/>
            <person name="Yadav J."/>
            <person name="Mgbeahuruike A.C."/>
            <person name="Kovalchuk A."/>
            <person name="Asiegbu F.O."/>
            <person name="Lackner G."/>
            <person name="Hoffmeister D."/>
            <person name="Rencoret J."/>
            <person name="Gutierrez A."/>
            <person name="Sun H."/>
            <person name="Lindquist E."/>
            <person name="Barry K."/>
            <person name="Riley R."/>
            <person name="Grigoriev I.V."/>
            <person name="Henrissat B."/>
            <person name="Kues U."/>
            <person name="Berka R.M."/>
            <person name="Martinez A.T."/>
            <person name="Covert S.F."/>
            <person name="Blanchette R.A."/>
            <person name="Cullen D."/>
        </authorList>
    </citation>
    <scope>NUCLEOTIDE SEQUENCE [LARGE SCALE GENOMIC DNA]</scope>
    <source>
        <strain evidence="2 3">11061_1 CR5-6</strain>
    </source>
</reference>
<organism evidence="2 3">
    <name type="scientific">Phlebiopsis gigantea (strain 11061_1 CR5-6)</name>
    <name type="common">White-rot fungus</name>
    <name type="synonym">Peniophora gigantea</name>
    <dbReference type="NCBI Taxonomy" id="745531"/>
    <lineage>
        <taxon>Eukaryota</taxon>
        <taxon>Fungi</taxon>
        <taxon>Dikarya</taxon>
        <taxon>Basidiomycota</taxon>
        <taxon>Agaricomycotina</taxon>
        <taxon>Agaricomycetes</taxon>
        <taxon>Polyporales</taxon>
        <taxon>Phanerochaetaceae</taxon>
        <taxon>Phlebiopsis</taxon>
    </lineage>
</organism>
<feature type="compositionally biased region" description="Basic residues" evidence="1">
    <location>
        <begin position="151"/>
        <end position="162"/>
    </location>
</feature>
<name>A0A0C3P925_PHLG1</name>
<sequence>MRRKLTVVGFGRPREQLLEVLPVLEIGLRRPLARGRAVYAGWLGGIHDQGGGKAEDLRGETGPMIAEIRGESARRRRWVAERVRVAECAGQTSALEAGVGAVVVVKVVVKEVGGRRGRRGVAAGIVGTSCRFGVECLSTAGPEPAGSFGRERRRRRPHGGVRRADRRARCRCRCRRGCKAGHSPCVPAHKPSAIQTPGDLITFRLQMRRS</sequence>
<evidence type="ECO:0000256" key="1">
    <source>
        <dbReference type="SAM" id="MobiDB-lite"/>
    </source>
</evidence>
<dbReference type="AlphaFoldDB" id="A0A0C3P925"/>
<dbReference type="Proteomes" id="UP000053257">
    <property type="component" value="Unassembled WGS sequence"/>
</dbReference>
<evidence type="ECO:0000313" key="3">
    <source>
        <dbReference type="Proteomes" id="UP000053257"/>
    </source>
</evidence>
<dbReference type="HOGENOM" id="CLU_1310536_0_0_1"/>
<accession>A0A0C3P925</accession>
<protein>
    <submittedName>
        <fullName evidence="2">Uncharacterized protein</fullName>
    </submittedName>
</protein>
<proteinExistence type="predicted"/>
<evidence type="ECO:0000313" key="2">
    <source>
        <dbReference type="EMBL" id="KIP01178.1"/>
    </source>
</evidence>
<keyword evidence="3" id="KW-1185">Reference proteome</keyword>
<feature type="region of interest" description="Disordered" evidence="1">
    <location>
        <begin position="143"/>
        <end position="162"/>
    </location>
</feature>
<dbReference type="EMBL" id="KN840879">
    <property type="protein sequence ID" value="KIP01178.1"/>
    <property type="molecule type" value="Genomic_DNA"/>
</dbReference>